<dbReference type="AlphaFoldDB" id="A0A9N9GZ62"/>
<dbReference type="EMBL" id="CAJVPY010005553">
    <property type="protein sequence ID" value="CAG8645618.1"/>
    <property type="molecule type" value="Genomic_DNA"/>
</dbReference>
<protein>
    <submittedName>
        <fullName evidence="1">4253_t:CDS:1</fullName>
    </submittedName>
</protein>
<proteinExistence type="predicted"/>
<feature type="non-terminal residue" evidence="1">
    <location>
        <position position="1"/>
    </location>
</feature>
<evidence type="ECO:0000313" key="1">
    <source>
        <dbReference type="EMBL" id="CAG8645618.1"/>
    </source>
</evidence>
<organism evidence="1 2">
    <name type="scientific">Dentiscutata erythropus</name>
    <dbReference type="NCBI Taxonomy" id="1348616"/>
    <lineage>
        <taxon>Eukaryota</taxon>
        <taxon>Fungi</taxon>
        <taxon>Fungi incertae sedis</taxon>
        <taxon>Mucoromycota</taxon>
        <taxon>Glomeromycotina</taxon>
        <taxon>Glomeromycetes</taxon>
        <taxon>Diversisporales</taxon>
        <taxon>Gigasporaceae</taxon>
        <taxon>Dentiscutata</taxon>
    </lineage>
</organism>
<evidence type="ECO:0000313" key="2">
    <source>
        <dbReference type="Proteomes" id="UP000789405"/>
    </source>
</evidence>
<dbReference type="OrthoDB" id="2445982at2759"/>
<reference evidence="1" key="1">
    <citation type="submission" date="2021-06" db="EMBL/GenBank/DDBJ databases">
        <authorList>
            <person name="Kallberg Y."/>
            <person name="Tangrot J."/>
            <person name="Rosling A."/>
        </authorList>
    </citation>
    <scope>NUCLEOTIDE SEQUENCE</scope>
    <source>
        <strain evidence="1">MA453B</strain>
    </source>
</reference>
<comment type="caution">
    <text evidence="1">The sequence shown here is derived from an EMBL/GenBank/DDBJ whole genome shotgun (WGS) entry which is preliminary data.</text>
</comment>
<keyword evidence="2" id="KW-1185">Reference proteome</keyword>
<accession>A0A9N9GZ62</accession>
<dbReference type="Proteomes" id="UP000789405">
    <property type="component" value="Unassembled WGS sequence"/>
</dbReference>
<sequence>DFMVLSIDEVIFTTIYEEITSSTNKASSVIVHEGINQLHEYLIENGYTITAFEYNKYWAVNEYLVLLEDGHKKEIASQEAAYKIYITPKPYTAKRICFLAKYIAMQYKCLDTTKFWGE</sequence>
<name>A0A9N9GZ62_9GLOM</name>
<gene>
    <name evidence="1" type="ORF">DERYTH_LOCUS9898</name>
</gene>